<dbReference type="PANTHER" id="PTHR47036">
    <property type="entry name" value="COBALT-FACTOR III C(17)-METHYLTRANSFERASE-RELATED"/>
    <property type="match status" value="1"/>
</dbReference>
<dbReference type="InterPro" id="IPR035996">
    <property type="entry name" value="4pyrrol_Methylase_sf"/>
</dbReference>
<comment type="caution">
    <text evidence="5">The sequence shown here is derived from an EMBL/GenBank/DDBJ whole genome shotgun (WGS) entry which is preliminary data.</text>
</comment>
<dbReference type="EMBL" id="CASHTH010004127">
    <property type="protein sequence ID" value="CAI8053867.1"/>
    <property type="molecule type" value="Genomic_DNA"/>
</dbReference>
<evidence type="ECO:0000256" key="2">
    <source>
        <dbReference type="ARBA" id="ARBA00022679"/>
    </source>
</evidence>
<dbReference type="Proteomes" id="UP001174909">
    <property type="component" value="Unassembled WGS sequence"/>
</dbReference>
<dbReference type="Pfam" id="PF00590">
    <property type="entry name" value="TP_methylase"/>
    <property type="match status" value="1"/>
</dbReference>
<feature type="domain" description="Tetrapyrrole methylase" evidence="4">
    <location>
        <begin position="7"/>
        <end position="160"/>
    </location>
</feature>
<dbReference type="SUPFAM" id="SSF53790">
    <property type="entry name" value="Tetrapyrrole methylase"/>
    <property type="match status" value="1"/>
</dbReference>
<accession>A0AA35TTW5</accession>
<sequence>MFMSGGKIHLIGLGPGDRALLTPAAAGALERCDVVVGYDGYIEQVRDLVEGKQVVSMPLGKEMERAAKAAELASAGMSVGVISSGDIGVYGMAGPVFEHLAANGWDGEHPKVEVVPAVSAAQAAASVLGAPLMQDFCAISLSDLMTPWETIRNGWTRRRMATS</sequence>
<organism evidence="5 6">
    <name type="scientific">Geodia barretti</name>
    <name type="common">Barrett's horny sponge</name>
    <dbReference type="NCBI Taxonomy" id="519541"/>
    <lineage>
        <taxon>Eukaryota</taxon>
        <taxon>Metazoa</taxon>
        <taxon>Porifera</taxon>
        <taxon>Demospongiae</taxon>
        <taxon>Heteroscleromorpha</taxon>
        <taxon>Tetractinellida</taxon>
        <taxon>Astrophorina</taxon>
        <taxon>Geodiidae</taxon>
        <taxon>Geodia</taxon>
    </lineage>
</organism>
<dbReference type="GO" id="GO:0008168">
    <property type="term" value="F:methyltransferase activity"/>
    <property type="evidence" value="ECO:0007669"/>
    <property type="project" value="UniProtKB-KW"/>
</dbReference>
<name>A0AA35TTW5_GEOBA</name>
<evidence type="ECO:0000256" key="1">
    <source>
        <dbReference type="ARBA" id="ARBA00022603"/>
    </source>
</evidence>
<evidence type="ECO:0000313" key="5">
    <source>
        <dbReference type="EMBL" id="CAI8053867.1"/>
    </source>
</evidence>
<keyword evidence="1" id="KW-0489">Methyltransferase</keyword>
<reference evidence="5" key="1">
    <citation type="submission" date="2023-03" db="EMBL/GenBank/DDBJ databases">
        <authorList>
            <person name="Steffen K."/>
            <person name="Cardenas P."/>
        </authorList>
    </citation>
    <scope>NUCLEOTIDE SEQUENCE</scope>
</reference>
<dbReference type="InterPro" id="IPR000878">
    <property type="entry name" value="4pyrrol_Mease"/>
</dbReference>
<proteinExistence type="predicted"/>
<gene>
    <name evidence="5" type="ORF">GBAR_LOCUS29433</name>
</gene>
<dbReference type="Gene3D" id="3.30.950.10">
    <property type="entry name" value="Methyltransferase, Cobalt-precorrin-4 Transmethylase, Domain 2"/>
    <property type="match status" value="1"/>
</dbReference>
<keyword evidence="3" id="KW-0949">S-adenosyl-L-methionine</keyword>
<keyword evidence="2" id="KW-0808">Transferase</keyword>
<keyword evidence="6" id="KW-1185">Reference proteome</keyword>
<dbReference type="AlphaFoldDB" id="A0AA35TTW5"/>
<dbReference type="InterPro" id="IPR051810">
    <property type="entry name" value="Precorrin_MeTrfase"/>
</dbReference>
<protein>
    <submittedName>
        <fullName evidence="5">Probable cobalt-factor III C(17)-methyltransferase</fullName>
    </submittedName>
</protein>
<evidence type="ECO:0000313" key="6">
    <source>
        <dbReference type="Proteomes" id="UP001174909"/>
    </source>
</evidence>
<dbReference type="GO" id="GO:0032259">
    <property type="term" value="P:methylation"/>
    <property type="evidence" value="ECO:0007669"/>
    <property type="project" value="UniProtKB-KW"/>
</dbReference>
<evidence type="ECO:0000256" key="3">
    <source>
        <dbReference type="ARBA" id="ARBA00022691"/>
    </source>
</evidence>
<dbReference type="InterPro" id="IPR014776">
    <property type="entry name" value="4pyrrole_Mease_sub2"/>
</dbReference>
<dbReference type="InterPro" id="IPR014777">
    <property type="entry name" value="4pyrrole_Mease_sub1"/>
</dbReference>
<evidence type="ECO:0000259" key="4">
    <source>
        <dbReference type="Pfam" id="PF00590"/>
    </source>
</evidence>
<dbReference type="Gene3D" id="3.40.1010.10">
    <property type="entry name" value="Cobalt-precorrin-4 Transmethylase, Domain 1"/>
    <property type="match status" value="1"/>
</dbReference>
<dbReference type="PANTHER" id="PTHR47036:SF1">
    <property type="entry name" value="COBALT-FACTOR III C(17)-METHYLTRANSFERASE-RELATED"/>
    <property type="match status" value="1"/>
</dbReference>